<keyword evidence="12" id="KW-0687">Ribonucleoprotein</keyword>
<dbReference type="InterPro" id="IPR027408">
    <property type="entry name" value="PNPase/RNase_PH_dom_sf"/>
</dbReference>
<evidence type="ECO:0000259" key="10">
    <source>
        <dbReference type="Pfam" id="PF01138"/>
    </source>
</evidence>
<evidence type="ECO:0000256" key="8">
    <source>
        <dbReference type="ARBA" id="ARBA00023242"/>
    </source>
</evidence>
<dbReference type="Pfam" id="PF01138">
    <property type="entry name" value="RNase_PH"/>
    <property type="match status" value="1"/>
</dbReference>
<sequence length="248" mass="25247">MATFDRRRIPAPEDSKPPVFATTPAGPSRTRAPDELRPLFIKTGLVTQANGSAYVEADGVKIACSAFGPRPRPPPFTSTGTLNVEVKFAPFASRVRRAPLRDTEPVSHAAVLTNLLLPAVHLHLLPKMSVDVHVYVLEGDSDASVLAAGLSAACAALADAGIPLSGLAVGSTVALRGSTALLDPSGPECAGADATLTLGAMPALGRATSLHMTGEADLEAVCEMVEAALAGAATAHTAVAQALMEAAA</sequence>
<dbReference type="PANTHER" id="PTHR11953">
    <property type="entry name" value="EXOSOME COMPLEX COMPONENT"/>
    <property type="match status" value="1"/>
</dbReference>
<keyword evidence="8" id="KW-0539">Nucleus</keyword>
<feature type="region of interest" description="Disordered" evidence="9">
    <location>
        <begin position="1"/>
        <end position="32"/>
    </location>
</feature>
<keyword evidence="6" id="KW-0271">Exosome</keyword>
<dbReference type="AlphaFoldDB" id="A0A0J0XVX7"/>
<dbReference type="OrthoDB" id="2504340at2759"/>
<feature type="compositionally biased region" description="Basic and acidic residues" evidence="9">
    <location>
        <begin position="1"/>
        <end position="16"/>
    </location>
</feature>
<dbReference type="GO" id="GO:0016075">
    <property type="term" value="P:rRNA catabolic process"/>
    <property type="evidence" value="ECO:0007669"/>
    <property type="project" value="TreeGrafter"/>
</dbReference>
<name>A0A0J0XVX7_9TREE</name>
<gene>
    <name evidence="12" type="ORF">CC85DRAFT_282738</name>
</gene>
<keyword evidence="7" id="KW-0694">RNA-binding</keyword>
<feature type="domain" description="Exoribonuclease phosphorolytic" evidence="11">
    <location>
        <begin position="167"/>
        <end position="230"/>
    </location>
</feature>
<keyword evidence="12" id="KW-0689">Ribosomal protein</keyword>
<dbReference type="GO" id="GO:0006364">
    <property type="term" value="P:rRNA processing"/>
    <property type="evidence" value="ECO:0007669"/>
    <property type="project" value="UniProtKB-KW"/>
</dbReference>
<accession>A0A0J0XVX7</accession>
<dbReference type="GO" id="GO:0034475">
    <property type="term" value="P:U4 snRNA 3'-end processing"/>
    <property type="evidence" value="ECO:0007669"/>
    <property type="project" value="TreeGrafter"/>
</dbReference>
<dbReference type="InterPro" id="IPR015847">
    <property type="entry name" value="ExoRNase_PH_dom2"/>
</dbReference>
<dbReference type="SUPFAM" id="SSF55666">
    <property type="entry name" value="Ribonuclease PH domain 2-like"/>
    <property type="match status" value="1"/>
</dbReference>
<organism evidence="12 13">
    <name type="scientific">Cutaneotrichosporon oleaginosum</name>
    <dbReference type="NCBI Taxonomy" id="879819"/>
    <lineage>
        <taxon>Eukaryota</taxon>
        <taxon>Fungi</taxon>
        <taxon>Dikarya</taxon>
        <taxon>Basidiomycota</taxon>
        <taxon>Agaricomycotina</taxon>
        <taxon>Tremellomycetes</taxon>
        <taxon>Trichosporonales</taxon>
        <taxon>Trichosporonaceae</taxon>
        <taxon>Cutaneotrichosporon</taxon>
    </lineage>
</organism>
<protein>
    <submittedName>
        <fullName evidence="12">Ribosomal protein S5 domain 2-like protein</fullName>
    </submittedName>
</protein>
<evidence type="ECO:0000256" key="3">
    <source>
        <dbReference type="ARBA" id="ARBA00006678"/>
    </source>
</evidence>
<dbReference type="PANTHER" id="PTHR11953:SF2">
    <property type="entry name" value="EXOSOME COMPLEX COMPONENT MTR3"/>
    <property type="match status" value="1"/>
</dbReference>
<dbReference type="InterPro" id="IPR050080">
    <property type="entry name" value="RNase_PH"/>
</dbReference>
<reference evidence="12 13" key="1">
    <citation type="submission" date="2015-03" db="EMBL/GenBank/DDBJ databases">
        <title>Genomics and transcriptomics of the oil-accumulating basidiomycete yeast T. oleaginosus allow insights into substrate utilization and the diverse evolutionary trajectories of mating systems in fungi.</title>
        <authorList>
            <consortium name="DOE Joint Genome Institute"/>
            <person name="Kourist R."/>
            <person name="Kracht O."/>
            <person name="Bracharz F."/>
            <person name="Lipzen A."/>
            <person name="Nolan M."/>
            <person name="Ohm R."/>
            <person name="Grigoriev I."/>
            <person name="Sun S."/>
            <person name="Heitman J."/>
            <person name="Bruck T."/>
            <person name="Nowrousian M."/>
        </authorList>
    </citation>
    <scope>NUCLEOTIDE SEQUENCE [LARGE SCALE GENOMIC DNA]</scope>
    <source>
        <strain evidence="12 13">IBC0246</strain>
    </source>
</reference>
<evidence type="ECO:0000256" key="1">
    <source>
        <dbReference type="ARBA" id="ARBA00004123"/>
    </source>
</evidence>
<feature type="domain" description="Exoribonuclease phosphorolytic" evidence="10">
    <location>
        <begin position="35"/>
        <end position="163"/>
    </location>
</feature>
<dbReference type="SUPFAM" id="SSF54211">
    <property type="entry name" value="Ribosomal protein S5 domain 2-like"/>
    <property type="match status" value="1"/>
</dbReference>
<dbReference type="GeneID" id="28982690"/>
<keyword evidence="13" id="KW-1185">Reference proteome</keyword>
<dbReference type="Gene3D" id="3.30.230.70">
    <property type="entry name" value="GHMP Kinase, N-terminal domain"/>
    <property type="match status" value="1"/>
</dbReference>
<comment type="subcellular location">
    <subcellularLocation>
        <location evidence="2">Cytoplasm</location>
    </subcellularLocation>
    <subcellularLocation>
        <location evidence="1">Nucleus</location>
    </subcellularLocation>
</comment>
<evidence type="ECO:0000313" key="13">
    <source>
        <dbReference type="Proteomes" id="UP000053611"/>
    </source>
</evidence>
<dbReference type="InterPro" id="IPR001247">
    <property type="entry name" value="ExoRNase_PH_dom1"/>
</dbReference>
<comment type="similarity">
    <text evidence="3">Belongs to the RNase PH family.</text>
</comment>
<dbReference type="InterPro" id="IPR020568">
    <property type="entry name" value="Ribosomal_Su5_D2-typ_SF"/>
</dbReference>
<evidence type="ECO:0000256" key="9">
    <source>
        <dbReference type="SAM" id="MobiDB-lite"/>
    </source>
</evidence>
<dbReference type="RefSeq" id="XP_018281741.1">
    <property type="nucleotide sequence ID" value="XM_018422087.1"/>
</dbReference>
<dbReference type="Proteomes" id="UP000053611">
    <property type="component" value="Unassembled WGS sequence"/>
</dbReference>
<dbReference type="GO" id="GO:0000177">
    <property type="term" value="C:cytoplasmic exosome (RNase complex)"/>
    <property type="evidence" value="ECO:0007669"/>
    <property type="project" value="TreeGrafter"/>
</dbReference>
<evidence type="ECO:0000256" key="6">
    <source>
        <dbReference type="ARBA" id="ARBA00022835"/>
    </source>
</evidence>
<dbReference type="GO" id="GO:0071051">
    <property type="term" value="P:poly(A)-dependent snoRNA 3'-end processing"/>
    <property type="evidence" value="ECO:0007669"/>
    <property type="project" value="TreeGrafter"/>
</dbReference>
<evidence type="ECO:0000256" key="5">
    <source>
        <dbReference type="ARBA" id="ARBA00022552"/>
    </source>
</evidence>
<dbReference type="GO" id="GO:0003723">
    <property type="term" value="F:RNA binding"/>
    <property type="evidence" value="ECO:0007669"/>
    <property type="project" value="UniProtKB-KW"/>
</dbReference>
<keyword evidence="5" id="KW-0698">rRNA processing</keyword>
<evidence type="ECO:0000259" key="11">
    <source>
        <dbReference type="Pfam" id="PF03725"/>
    </source>
</evidence>
<dbReference type="Pfam" id="PF03725">
    <property type="entry name" value="RNase_PH_C"/>
    <property type="match status" value="1"/>
</dbReference>
<evidence type="ECO:0000313" key="12">
    <source>
        <dbReference type="EMBL" id="KLT45250.1"/>
    </source>
</evidence>
<dbReference type="GO" id="GO:0000176">
    <property type="term" value="C:nuclear exosome (RNase complex)"/>
    <property type="evidence" value="ECO:0007669"/>
    <property type="project" value="TreeGrafter"/>
</dbReference>
<dbReference type="GO" id="GO:0071028">
    <property type="term" value="P:nuclear mRNA surveillance"/>
    <property type="evidence" value="ECO:0007669"/>
    <property type="project" value="TreeGrafter"/>
</dbReference>
<evidence type="ECO:0000256" key="7">
    <source>
        <dbReference type="ARBA" id="ARBA00022884"/>
    </source>
</evidence>
<evidence type="ECO:0000256" key="4">
    <source>
        <dbReference type="ARBA" id="ARBA00022490"/>
    </source>
</evidence>
<dbReference type="STRING" id="879819.A0A0J0XVX7"/>
<proteinExistence type="inferred from homology"/>
<keyword evidence="4" id="KW-0963">Cytoplasm</keyword>
<dbReference type="EMBL" id="KQ087182">
    <property type="protein sequence ID" value="KLT45250.1"/>
    <property type="molecule type" value="Genomic_DNA"/>
</dbReference>
<evidence type="ECO:0000256" key="2">
    <source>
        <dbReference type="ARBA" id="ARBA00004496"/>
    </source>
</evidence>
<dbReference type="GO" id="GO:0005840">
    <property type="term" value="C:ribosome"/>
    <property type="evidence" value="ECO:0007669"/>
    <property type="project" value="UniProtKB-KW"/>
</dbReference>
<dbReference type="InterPro" id="IPR036345">
    <property type="entry name" value="ExoRNase_PH_dom2_sf"/>
</dbReference>
<dbReference type="GO" id="GO:0005730">
    <property type="term" value="C:nucleolus"/>
    <property type="evidence" value="ECO:0007669"/>
    <property type="project" value="TreeGrafter"/>
</dbReference>